<dbReference type="Proteomes" id="UP001066276">
    <property type="component" value="Chromosome 1_2"/>
</dbReference>
<feature type="compositionally biased region" description="Polar residues" evidence="1">
    <location>
        <begin position="126"/>
        <end position="135"/>
    </location>
</feature>
<dbReference type="EMBL" id="JANPWB010000002">
    <property type="protein sequence ID" value="KAJ1206491.1"/>
    <property type="molecule type" value="Genomic_DNA"/>
</dbReference>
<feature type="region of interest" description="Disordered" evidence="1">
    <location>
        <begin position="1"/>
        <end position="35"/>
    </location>
</feature>
<evidence type="ECO:0000256" key="1">
    <source>
        <dbReference type="SAM" id="MobiDB-lite"/>
    </source>
</evidence>
<proteinExistence type="predicted"/>
<protein>
    <submittedName>
        <fullName evidence="2">Uncharacterized protein</fullName>
    </submittedName>
</protein>
<keyword evidence="3" id="KW-1185">Reference proteome</keyword>
<reference evidence="2" key="1">
    <citation type="journal article" date="2022" name="bioRxiv">
        <title>Sequencing and chromosome-scale assembly of the giantPleurodeles waltlgenome.</title>
        <authorList>
            <person name="Brown T."/>
            <person name="Elewa A."/>
            <person name="Iarovenko S."/>
            <person name="Subramanian E."/>
            <person name="Araus A.J."/>
            <person name="Petzold A."/>
            <person name="Susuki M."/>
            <person name="Suzuki K.-i.T."/>
            <person name="Hayashi T."/>
            <person name="Toyoda A."/>
            <person name="Oliveira C."/>
            <person name="Osipova E."/>
            <person name="Leigh N.D."/>
            <person name="Simon A."/>
            <person name="Yun M.H."/>
        </authorList>
    </citation>
    <scope>NUCLEOTIDE SEQUENCE</scope>
    <source>
        <strain evidence="2">20211129_DDA</strain>
        <tissue evidence="2">Liver</tissue>
    </source>
</reference>
<organism evidence="2 3">
    <name type="scientific">Pleurodeles waltl</name>
    <name type="common">Iberian ribbed newt</name>
    <dbReference type="NCBI Taxonomy" id="8319"/>
    <lineage>
        <taxon>Eukaryota</taxon>
        <taxon>Metazoa</taxon>
        <taxon>Chordata</taxon>
        <taxon>Craniata</taxon>
        <taxon>Vertebrata</taxon>
        <taxon>Euteleostomi</taxon>
        <taxon>Amphibia</taxon>
        <taxon>Batrachia</taxon>
        <taxon>Caudata</taxon>
        <taxon>Salamandroidea</taxon>
        <taxon>Salamandridae</taxon>
        <taxon>Pleurodelinae</taxon>
        <taxon>Pleurodeles</taxon>
    </lineage>
</organism>
<evidence type="ECO:0000313" key="2">
    <source>
        <dbReference type="EMBL" id="KAJ1206491.1"/>
    </source>
</evidence>
<feature type="region of interest" description="Disordered" evidence="1">
    <location>
        <begin position="98"/>
        <end position="135"/>
    </location>
</feature>
<dbReference type="AlphaFoldDB" id="A0AAV7W1D6"/>
<sequence length="135" mass="14361">MQLAAEGGPKGPEEFSPKHPLRQEPWLCAPSGTLEEPALPTMRNVLSSRQGSGGPEDYGPQAPLAAETWLCTPLGAPEESALPAAHNACRLSLGEDRGKSRPIFASNRPDNARLGHPLMYPHTPLPTVSGTSFDN</sequence>
<accession>A0AAV7W1D6</accession>
<name>A0AAV7W1D6_PLEWA</name>
<evidence type="ECO:0000313" key="3">
    <source>
        <dbReference type="Proteomes" id="UP001066276"/>
    </source>
</evidence>
<comment type="caution">
    <text evidence="2">The sequence shown here is derived from an EMBL/GenBank/DDBJ whole genome shotgun (WGS) entry which is preliminary data.</text>
</comment>
<gene>
    <name evidence="2" type="ORF">NDU88_001896</name>
</gene>